<dbReference type="OMA" id="IGFRDEN"/>
<protein>
    <recommendedName>
        <fullName evidence="3">Transmembrane protein 192</fullName>
    </recommendedName>
</protein>
<evidence type="ECO:0000256" key="4">
    <source>
        <dbReference type="ARBA" id="ARBA00022692"/>
    </source>
</evidence>
<dbReference type="OrthoDB" id="6277625at2759"/>
<accession>A0A0L8HWN0</accession>
<feature type="transmembrane region" description="Helical" evidence="8">
    <location>
        <begin position="124"/>
        <end position="145"/>
    </location>
</feature>
<dbReference type="STRING" id="37653.A0A0L8HWN0"/>
<proteinExistence type="inferred from homology"/>
<evidence type="ECO:0000313" key="9">
    <source>
        <dbReference type="EMBL" id="KOF93200.1"/>
    </source>
</evidence>
<dbReference type="PANTHER" id="PTHR31592:SF1">
    <property type="entry name" value="TRANSMEMBRANE PROTEIN 192"/>
    <property type="match status" value="1"/>
</dbReference>
<organism evidence="9">
    <name type="scientific">Octopus bimaculoides</name>
    <name type="common">California two-spotted octopus</name>
    <dbReference type="NCBI Taxonomy" id="37653"/>
    <lineage>
        <taxon>Eukaryota</taxon>
        <taxon>Metazoa</taxon>
        <taxon>Spiralia</taxon>
        <taxon>Lophotrochozoa</taxon>
        <taxon>Mollusca</taxon>
        <taxon>Cephalopoda</taxon>
        <taxon>Coleoidea</taxon>
        <taxon>Octopodiformes</taxon>
        <taxon>Octopoda</taxon>
        <taxon>Incirrata</taxon>
        <taxon>Octopodidae</taxon>
        <taxon>Octopus</taxon>
    </lineage>
</organism>
<feature type="transmembrane region" description="Helical" evidence="8">
    <location>
        <begin position="165"/>
        <end position="185"/>
    </location>
</feature>
<dbReference type="GO" id="GO:0005770">
    <property type="term" value="C:late endosome"/>
    <property type="evidence" value="ECO:0007669"/>
    <property type="project" value="TreeGrafter"/>
</dbReference>
<evidence type="ECO:0000256" key="7">
    <source>
        <dbReference type="SAM" id="MobiDB-lite"/>
    </source>
</evidence>
<sequence length="288" mass="33221">MVSLADNTGNSGGFFFRSDISSESDNMTDRLHVFTDEVEPPYRTIKTLWAALLQAVILVTLCLITFLYPWLCTTCQPDPVSIATYSEILTWTFIVALHVYIYIQHHYIYISGYLDFSQRMLYKRHIPAVCVTIGMILKMLTTQIFAEFKCSWRDKCGFLKPYAYLQIITTIEVLVAFLFLVQYGYQVSRFNIAKKLPDVIEDETQQSGLPYSQNFQDIGERGYSFNEKLLEKQADMVLSLKRRNEQLARHVLTLTTELRSLKHGHIQDSFHESSNMSSSNTTQSFLGH</sequence>
<keyword evidence="4 8" id="KW-0812">Transmembrane</keyword>
<feature type="transmembrane region" description="Helical" evidence="8">
    <location>
        <begin position="48"/>
        <end position="70"/>
    </location>
</feature>
<comment type="similarity">
    <text evidence="2">Belongs to the TMEM192 family.</text>
</comment>
<feature type="region of interest" description="Disordered" evidence="7">
    <location>
        <begin position="269"/>
        <end position="288"/>
    </location>
</feature>
<dbReference type="InterPro" id="IPR029399">
    <property type="entry name" value="TMEM192"/>
</dbReference>
<keyword evidence="6 8" id="KW-0472">Membrane</keyword>
<feature type="compositionally biased region" description="Low complexity" evidence="7">
    <location>
        <begin position="273"/>
        <end position="288"/>
    </location>
</feature>
<dbReference type="EMBL" id="KQ417213">
    <property type="protein sequence ID" value="KOF93200.1"/>
    <property type="molecule type" value="Genomic_DNA"/>
</dbReference>
<evidence type="ECO:0000256" key="1">
    <source>
        <dbReference type="ARBA" id="ARBA00004141"/>
    </source>
</evidence>
<dbReference type="AlphaFoldDB" id="A0A0L8HWN0"/>
<reference evidence="9" key="1">
    <citation type="submission" date="2015-07" db="EMBL/GenBank/DDBJ databases">
        <title>MeaNS - Measles Nucleotide Surveillance Program.</title>
        <authorList>
            <person name="Tran T."/>
            <person name="Druce J."/>
        </authorList>
    </citation>
    <scope>NUCLEOTIDE SEQUENCE</scope>
    <source>
        <strain evidence="9">UCB-OBI-ISO-001</strain>
        <tissue evidence="9">Gonad</tissue>
    </source>
</reference>
<name>A0A0L8HWN0_OCTBM</name>
<comment type="subcellular location">
    <subcellularLocation>
        <location evidence="1">Membrane</location>
        <topology evidence="1">Multi-pass membrane protein</topology>
    </subcellularLocation>
</comment>
<keyword evidence="5 8" id="KW-1133">Transmembrane helix</keyword>
<dbReference type="GO" id="GO:0005765">
    <property type="term" value="C:lysosomal membrane"/>
    <property type="evidence" value="ECO:0007669"/>
    <property type="project" value="TreeGrafter"/>
</dbReference>
<evidence type="ECO:0000256" key="5">
    <source>
        <dbReference type="ARBA" id="ARBA00022989"/>
    </source>
</evidence>
<feature type="transmembrane region" description="Helical" evidence="8">
    <location>
        <begin position="82"/>
        <end position="103"/>
    </location>
</feature>
<gene>
    <name evidence="9" type="ORF">OCBIM_22004904mg</name>
</gene>
<evidence type="ECO:0000256" key="6">
    <source>
        <dbReference type="ARBA" id="ARBA00023136"/>
    </source>
</evidence>
<evidence type="ECO:0000256" key="2">
    <source>
        <dbReference type="ARBA" id="ARBA00006314"/>
    </source>
</evidence>
<dbReference type="KEGG" id="obi:106868350"/>
<evidence type="ECO:0000256" key="8">
    <source>
        <dbReference type="SAM" id="Phobius"/>
    </source>
</evidence>
<evidence type="ECO:0000256" key="3">
    <source>
        <dbReference type="ARBA" id="ARBA00014635"/>
    </source>
</evidence>
<dbReference type="Pfam" id="PF14802">
    <property type="entry name" value="TMEM192"/>
    <property type="match status" value="1"/>
</dbReference>
<dbReference type="PANTHER" id="PTHR31592">
    <property type="entry name" value="TRANSMEMBRANE PROTEIN 192"/>
    <property type="match status" value="1"/>
</dbReference>